<keyword evidence="2" id="KW-0540">Nuclease</keyword>
<comment type="cofactor">
    <cofactor evidence="1">
        <name>Mg(2+)</name>
        <dbReference type="ChEBI" id="CHEBI:18420"/>
    </cofactor>
</comment>
<dbReference type="PANTHER" id="PTHR30001:SF1">
    <property type="entry name" value="RIBONUCLEASE E_G-LIKE PROTEIN, CHLOROPLASTIC"/>
    <property type="match status" value="1"/>
</dbReference>
<evidence type="ECO:0000256" key="7">
    <source>
        <dbReference type="ARBA" id="ARBA00022884"/>
    </source>
</evidence>
<dbReference type="GO" id="GO:0004519">
    <property type="term" value="F:endonuclease activity"/>
    <property type="evidence" value="ECO:0007669"/>
    <property type="project" value="UniProtKB-KW"/>
</dbReference>
<keyword evidence="5" id="KW-0378">Hydrolase</keyword>
<dbReference type="EMBL" id="BMZH01000016">
    <property type="protein sequence ID" value="GHB03316.1"/>
    <property type="molecule type" value="Genomic_DNA"/>
</dbReference>
<dbReference type="GO" id="GO:0003723">
    <property type="term" value="F:RNA binding"/>
    <property type="evidence" value="ECO:0007669"/>
    <property type="project" value="UniProtKB-KW"/>
</dbReference>
<dbReference type="GO" id="GO:0016787">
    <property type="term" value="F:hydrolase activity"/>
    <property type="evidence" value="ECO:0007669"/>
    <property type="project" value="UniProtKB-KW"/>
</dbReference>
<organism evidence="9 10">
    <name type="scientific">Algimonas arctica</name>
    <dbReference type="NCBI Taxonomy" id="1479486"/>
    <lineage>
        <taxon>Bacteria</taxon>
        <taxon>Pseudomonadati</taxon>
        <taxon>Pseudomonadota</taxon>
        <taxon>Alphaproteobacteria</taxon>
        <taxon>Maricaulales</taxon>
        <taxon>Robiginitomaculaceae</taxon>
        <taxon>Algimonas</taxon>
    </lineage>
</organism>
<dbReference type="AlphaFoldDB" id="A0A8J3CUF9"/>
<dbReference type="GO" id="GO:0046872">
    <property type="term" value="F:metal ion binding"/>
    <property type="evidence" value="ECO:0007669"/>
    <property type="project" value="UniProtKB-KW"/>
</dbReference>
<dbReference type="InterPro" id="IPR019307">
    <property type="entry name" value="RNA-bd_AU-1/RNase_E/G"/>
</dbReference>
<dbReference type="GO" id="GO:0006364">
    <property type="term" value="P:rRNA processing"/>
    <property type="evidence" value="ECO:0007669"/>
    <property type="project" value="TreeGrafter"/>
</dbReference>
<dbReference type="RefSeq" id="WP_189499409.1">
    <property type="nucleotide sequence ID" value="NZ_BMZH01000016.1"/>
</dbReference>
<keyword evidence="7" id="KW-0694">RNA-binding</keyword>
<comment type="caution">
    <text evidence="9">The sequence shown here is derived from an EMBL/GenBank/DDBJ whole genome shotgun (WGS) entry which is preliminary data.</text>
</comment>
<evidence type="ECO:0000259" key="8">
    <source>
        <dbReference type="Pfam" id="PF10150"/>
    </source>
</evidence>
<reference evidence="9" key="1">
    <citation type="journal article" date="2014" name="Int. J. Syst. Evol. Microbiol.">
        <title>Complete genome sequence of Corynebacterium casei LMG S-19264T (=DSM 44701T), isolated from a smear-ripened cheese.</title>
        <authorList>
            <consortium name="US DOE Joint Genome Institute (JGI-PGF)"/>
            <person name="Walter F."/>
            <person name="Albersmeier A."/>
            <person name="Kalinowski J."/>
            <person name="Ruckert C."/>
        </authorList>
    </citation>
    <scope>NUCLEOTIDE SEQUENCE</scope>
    <source>
        <strain evidence="9">KCTC 32513</strain>
    </source>
</reference>
<evidence type="ECO:0000313" key="9">
    <source>
        <dbReference type="EMBL" id="GHB03316.1"/>
    </source>
</evidence>
<sequence length="337" mass="37215">MKRRAVIEELVGETRAAVYEGRKLVELHLDRWSDFNKPRCGEQWTARIATVDPSVGGMWLQMGQGPDALLSFKGQKDMPRLTEGERVNVVIAKEAMAEKGPVVRYIGEPSRDTPGVVLALNLRERLTQRFPDITFEASSVGLDTSTERTVAIPGGGSITIDRTQALIAVDVDKGGATTVMDCSINGAKLIMGQLRQRRLGGLIAIDFPNLRQPRHRASVIRVMEEMAEADPASIRIAPFSRFGVVEMTRGQDGASLDAQLNDRFGEPTVETRAIHALRRLEREAKASAGAQIVLTVDKAVWDWLGTPPFDWRTPMTERLGARFTVELGDSLDVRADR</sequence>
<dbReference type="Pfam" id="PF10150">
    <property type="entry name" value="RNase_E_G"/>
    <property type="match status" value="1"/>
</dbReference>
<evidence type="ECO:0000256" key="5">
    <source>
        <dbReference type="ARBA" id="ARBA00022801"/>
    </source>
</evidence>
<dbReference type="PANTHER" id="PTHR30001">
    <property type="entry name" value="RIBONUCLEASE"/>
    <property type="match status" value="1"/>
</dbReference>
<dbReference type="InterPro" id="IPR004659">
    <property type="entry name" value="RNase_E/G"/>
</dbReference>
<gene>
    <name evidence="9" type="ORF">GCM10009069_27510</name>
</gene>
<keyword evidence="3" id="KW-0479">Metal-binding</keyword>
<accession>A0A8J3CUF9</accession>
<dbReference type="Proteomes" id="UP000634004">
    <property type="component" value="Unassembled WGS sequence"/>
</dbReference>
<evidence type="ECO:0000256" key="6">
    <source>
        <dbReference type="ARBA" id="ARBA00022842"/>
    </source>
</evidence>
<dbReference type="GO" id="GO:0005737">
    <property type="term" value="C:cytoplasm"/>
    <property type="evidence" value="ECO:0007669"/>
    <property type="project" value="TreeGrafter"/>
</dbReference>
<proteinExistence type="predicted"/>
<protein>
    <recommendedName>
        <fullName evidence="8">RNA-binding protein AU-1/Ribonuclease E/G domain-containing protein</fullName>
    </recommendedName>
</protein>
<keyword evidence="4" id="KW-0255">Endonuclease</keyword>
<evidence type="ECO:0000256" key="4">
    <source>
        <dbReference type="ARBA" id="ARBA00022759"/>
    </source>
</evidence>
<keyword evidence="10" id="KW-1185">Reference proteome</keyword>
<dbReference type="GO" id="GO:0004540">
    <property type="term" value="F:RNA nuclease activity"/>
    <property type="evidence" value="ECO:0007669"/>
    <property type="project" value="InterPro"/>
</dbReference>
<evidence type="ECO:0000313" key="10">
    <source>
        <dbReference type="Proteomes" id="UP000634004"/>
    </source>
</evidence>
<keyword evidence="6" id="KW-0460">Magnesium</keyword>
<name>A0A8J3CUF9_9PROT</name>
<evidence type="ECO:0000256" key="3">
    <source>
        <dbReference type="ARBA" id="ARBA00022723"/>
    </source>
</evidence>
<evidence type="ECO:0000256" key="1">
    <source>
        <dbReference type="ARBA" id="ARBA00001946"/>
    </source>
</evidence>
<reference evidence="9" key="2">
    <citation type="submission" date="2020-09" db="EMBL/GenBank/DDBJ databases">
        <authorList>
            <person name="Sun Q."/>
            <person name="Kim S."/>
        </authorList>
    </citation>
    <scope>NUCLEOTIDE SEQUENCE</scope>
    <source>
        <strain evidence="9">KCTC 32513</strain>
    </source>
</reference>
<feature type="domain" description="RNA-binding protein AU-1/Ribonuclease E/G" evidence="8">
    <location>
        <begin position="142"/>
        <end position="250"/>
    </location>
</feature>
<evidence type="ECO:0000256" key="2">
    <source>
        <dbReference type="ARBA" id="ARBA00022722"/>
    </source>
</evidence>